<protein>
    <submittedName>
        <fullName evidence="2">Uncharacterized protein</fullName>
    </submittedName>
</protein>
<feature type="compositionally biased region" description="Basic and acidic residues" evidence="1">
    <location>
        <begin position="244"/>
        <end position="255"/>
    </location>
</feature>
<comment type="caution">
    <text evidence="2">The sequence shown here is derived from an EMBL/GenBank/DDBJ whole genome shotgun (WGS) entry which is preliminary data.</text>
</comment>
<dbReference type="OrthoDB" id="10059422at2759"/>
<dbReference type="Proteomes" id="UP000663852">
    <property type="component" value="Unassembled WGS sequence"/>
</dbReference>
<evidence type="ECO:0000313" key="3">
    <source>
        <dbReference type="Proteomes" id="UP000663852"/>
    </source>
</evidence>
<organism evidence="2 3">
    <name type="scientific">Adineta ricciae</name>
    <name type="common">Rotifer</name>
    <dbReference type="NCBI Taxonomy" id="249248"/>
    <lineage>
        <taxon>Eukaryota</taxon>
        <taxon>Metazoa</taxon>
        <taxon>Spiralia</taxon>
        <taxon>Gnathifera</taxon>
        <taxon>Rotifera</taxon>
        <taxon>Eurotatoria</taxon>
        <taxon>Bdelloidea</taxon>
        <taxon>Adinetida</taxon>
        <taxon>Adinetidae</taxon>
        <taxon>Adineta</taxon>
    </lineage>
</organism>
<proteinExistence type="predicted"/>
<feature type="region of interest" description="Disordered" evidence="1">
    <location>
        <begin position="26"/>
        <end position="52"/>
    </location>
</feature>
<dbReference type="AlphaFoldDB" id="A0A813YP79"/>
<feature type="region of interest" description="Disordered" evidence="1">
    <location>
        <begin position="294"/>
        <end position="315"/>
    </location>
</feature>
<accession>A0A813YP79</accession>
<feature type="region of interest" description="Disordered" evidence="1">
    <location>
        <begin position="212"/>
        <end position="259"/>
    </location>
</feature>
<feature type="compositionally biased region" description="Polar residues" evidence="1">
    <location>
        <begin position="301"/>
        <end position="315"/>
    </location>
</feature>
<gene>
    <name evidence="2" type="ORF">EDS130_LOCUS9089</name>
</gene>
<reference evidence="2" key="1">
    <citation type="submission" date="2021-02" db="EMBL/GenBank/DDBJ databases">
        <authorList>
            <person name="Nowell W R."/>
        </authorList>
    </citation>
    <scope>NUCLEOTIDE SEQUENCE</scope>
</reference>
<evidence type="ECO:0000313" key="2">
    <source>
        <dbReference type="EMBL" id="CAF0887183.1"/>
    </source>
</evidence>
<evidence type="ECO:0000256" key="1">
    <source>
        <dbReference type="SAM" id="MobiDB-lite"/>
    </source>
</evidence>
<name>A0A813YP79_ADIRI</name>
<feature type="compositionally biased region" description="Polar residues" evidence="1">
    <location>
        <begin position="26"/>
        <end position="48"/>
    </location>
</feature>
<sequence>MFTYSNASLIPPNPYEQQFHHQTLSPTNSINNAHYKSTPNVAFSSDNQADQRRLSDTPLLRLPNYNIHYPDEFGGSESCMLKQKNSSLSMLLDSTSSMMRTASTTFQCLFGSVRRASYCGEPDPTIQLSATGNSGSLYLFPGAANSNDSSISNISYEEQKRTVTIYDGRVPSAPSAPTIPFDLMTPIDAITQTVEDPIESFVQIVLEEPDNRPPVILPLSSSRRSSMSRHRHRSPSPSTSLSTHEQRSTSERPLTDTKSLPVTELFNSLEIYSRPPEIIEPMDFSFLEPVLRGESAAPPSLHNTSNKNATTGSRF</sequence>
<dbReference type="EMBL" id="CAJNOJ010000030">
    <property type="protein sequence ID" value="CAF0887183.1"/>
    <property type="molecule type" value="Genomic_DNA"/>
</dbReference>